<dbReference type="GO" id="GO:0006355">
    <property type="term" value="P:regulation of DNA-templated transcription"/>
    <property type="evidence" value="ECO:0007669"/>
    <property type="project" value="InterPro"/>
</dbReference>
<accession>H1DK18</accession>
<dbReference type="InterPro" id="IPR011006">
    <property type="entry name" value="CheY-like_superfamily"/>
</dbReference>
<evidence type="ECO:0000256" key="2">
    <source>
        <dbReference type="ARBA" id="ARBA00023012"/>
    </source>
</evidence>
<dbReference type="GeneID" id="98070139"/>
<evidence type="ECO:0000256" key="1">
    <source>
        <dbReference type="ARBA" id="ARBA00022553"/>
    </source>
</evidence>
<dbReference type="CDD" id="cd00383">
    <property type="entry name" value="trans_reg_C"/>
    <property type="match status" value="1"/>
</dbReference>
<dbReference type="InterPro" id="IPR039420">
    <property type="entry name" value="WalR-like"/>
</dbReference>
<name>H1DK18_9BACT</name>
<dbReference type="PROSITE" id="PS51755">
    <property type="entry name" value="OMPR_PHOB"/>
    <property type="match status" value="1"/>
</dbReference>
<dbReference type="AlphaFoldDB" id="H1DK18"/>
<dbReference type="GO" id="GO:0000156">
    <property type="term" value="F:phosphorelay response regulator activity"/>
    <property type="evidence" value="ECO:0007669"/>
    <property type="project" value="TreeGrafter"/>
</dbReference>
<dbReference type="PROSITE" id="PS50110">
    <property type="entry name" value="RESPONSE_REGULATORY"/>
    <property type="match status" value="1"/>
</dbReference>
<evidence type="ECO:0000256" key="5">
    <source>
        <dbReference type="PROSITE-ProRule" id="PRU01091"/>
    </source>
</evidence>
<dbReference type="eggNOG" id="COG0745">
    <property type="taxonomic scope" value="Bacteria"/>
</dbReference>
<dbReference type="Pfam" id="PF00072">
    <property type="entry name" value="Response_reg"/>
    <property type="match status" value="1"/>
</dbReference>
<dbReference type="Gene3D" id="3.40.50.2300">
    <property type="match status" value="1"/>
</dbReference>
<dbReference type="PANTHER" id="PTHR48111">
    <property type="entry name" value="REGULATOR OF RPOS"/>
    <property type="match status" value="1"/>
</dbReference>
<dbReference type="InterPro" id="IPR001789">
    <property type="entry name" value="Sig_transdc_resp-reg_receiver"/>
</dbReference>
<keyword evidence="1 4" id="KW-0597">Phosphoprotein</keyword>
<evidence type="ECO:0008006" key="10">
    <source>
        <dbReference type="Google" id="ProtNLM"/>
    </source>
</evidence>
<dbReference type="SUPFAM" id="SSF52172">
    <property type="entry name" value="CheY-like"/>
    <property type="match status" value="1"/>
</dbReference>
<comment type="caution">
    <text evidence="8">The sequence shown here is derived from an EMBL/GenBank/DDBJ whole genome shotgun (WGS) entry which is preliminary data.</text>
</comment>
<evidence type="ECO:0000256" key="3">
    <source>
        <dbReference type="ARBA" id="ARBA00023125"/>
    </source>
</evidence>
<feature type="domain" description="OmpR/PhoB-type" evidence="7">
    <location>
        <begin position="128"/>
        <end position="225"/>
    </location>
</feature>
<feature type="domain" description="Response regulatory" evidence="6">
    <location>
        <begin position="6"/>
        <end position="120"/>
    </location>
</feature>
<dbReference type="Gene3D" id="1.10.10.10">
    <property type="entry name" value="Winged helix-like DNA-binding domain superfamily/Winged helix DNA-binding domain"/>
    <property type="match status" value="1"/>
</dbReference>
<evidence type="ECO:0000313" key="8">
    <source>
        <dbReference type="EMBL" id="EHP45632.1"/>
    </source>
</evidence>
<dbReference type="InterPro" id="IPR001867">
    <property type="entry name" value="OmpR/PhoB-type_DNA-bd"/>
</dbReference>
<dbReference type="GO" id="GO:0000976">
    <property type="term" value="F:transcription cis-regulatory region binding"/>
    <property type="evidence" value="ECO:0007669"/>
    <property type="project" value="TreeGrafter"/>
</dbReference>
<dbReference type="SMART" id="SM00862">
    <property type="entry name" value="Trans_reg_C"/>
    <property type="match status" value="1"/>
</dbReference>
<dbReference type="CDD" id="cd17574">
    <property type="entry name" value="REC_OmpR"/>
    <property type="match status" value="1"/>
</dbReference>
<dbReference type="Proteomes" id="UP000004892">
    <property type="component" value="Unassembled WGS sequence"/>
</dbReference>
<keyword evidence="3 5" id="KW-0238">DNA-binding</keyword>
<dbReference type="GO" id="GO:0032993">
    <property type="term" value="C:protein-DNA complex"/>
    <property type="evidence" value="ECO:0007669"/>
    <property type="project" value="TreeGrafter"/>
</dbReference>
<protein>
    <recommendedName>
        <fullName evidence="10">Response regulatory domain-containing protein</fullName>
    </recommendedName>
</protein>
<dbReference type="PANTHER" id="PTHR48111:SF40">
    <property type="entry name" value="PHOSPHATE REGULON TRANSCRIPTIONAL REGULATORY PROTEIN PHOB"/>
    <property type="match status" value="1"/>
</dbReference>
<dbReference type="InterPro" id="IPR036388">
    <property type="entry name" value="WH-like_DNA-bd_sf"/>
</dbReference>
<feature type="DNA-binding region" description="OmpR/PhoB-type" evidence="5">
    <location>
        <begin position="128"/>
        <end position="225"/>
    </location>
</feature>
<gene>
    <name evidence="8" type="ORF">HMPREF9449_02604</name>
</gene>
<keyword evidence="2" id="KW-0902">Two-component regulatory system</keyword>
<evidence type="ECO:0000256" key="4">
    <source>
        <dbReference type="PROSITE-ProRule" id="PRU00169"/>
    </source>
</evidence>
<proteinExistence type="predicted"/>
<dbReference type="RefSeq" id="WP_009137748.1">
    <property type="nucleotide sequence ID" value="NZ_JH594597.1"/>
</dbReference>
<dbReference type="HOGENOM" id="CLU_000445_30_3_10"/>
<dbReference type="EMBL" id="ADMC01000028">
    <property type="protein sequence ID" value="EHP45632.1"/>
    <property type="molecule type" value="Genomic_DNA"/>
</dbReference>
<dbReference type="SMART" id="SM00448">
    <property type="entry name" value="REC"/>
    <property type="match status" value="1"/>
</dbReference>
<reference evidence="8 9" key="1">
    <citation type="submission" date="2012-01" db="EMBL/GenBank/DDBJ databases">
        <title>The Genome Sequence of Odoribacter laneus YIT 12061.</title>
        <authorList>
            <consortium name="The Broad Institute Genome Sequencing Platform"/>
            <person name="Earl A."/>
            <person name="Ward D."/>
            <person name="Feldgarden M."/>
            <person name="Gevers D."/>
            <person name="Morotomi M."/>
            <person name="Young S.K."/>
            <person name="Zeng Q."/>
            <person name="Gargeya S."/>
            <person name="Fitzgerald M."/>
            <person name="Haas B."/>
            <person name="Abouelleil A."/>
            <person name="Alvarado L."/>
            <person name="Arachchi H.M."/>
            <person name="Berlin A."/>
            <person name="Chapman S.B."/>
            <person name="Gearin G."/>
            <person name="Goldberg J."/>
            <person name="Griggs A."/>
            <person name="Gujja S."/>
            <person name="Hansen M."/>
            <person name="Heiman D."/>
            <person name="Howarth C."/>
            <person name="Larimer J."/>
            <person name="Lui A."/>
            <person name="MacDonald P.J.P."/>
            <person name="McCowen C."/>
            <person name="Montmayeur A."/>
            <person name="Murphy C."/>
            <person name="Neiman D."/>
            <person name="Pearson M."/>
            <person name="Priest M."/>
            <person name="Roberts A."/>
            <person name="Saif S."/>
            <person name="Shea T."/>
            <person name="Sisk P."/>
            <person name="Stolte C."/>
            <person name="Sykes S."/>
            <person name="Wortman J."/>
            <person name="Nusbaum C."/>
            <person name="Birren B."/>
        </authorList>
    </citation>
    <scope>NUCLEOTIDE SEQUENCE [LARGE SCALE GENOMIC DNA]</scope>
    <source>
        <strain evidence="8 9">YIT 12061</strain>
    </source>
</reference>
<evidence type="ECO:0000259" key="6">
    <source>
        <dbReference type="PROSITE" id="PS50110"/>
    </source>
</evidence>
<feature type="modified residue" description="4-aspartylphosphate" evidence="4">
    <location>
        <position position="55"/>
    </location>
</feature>
<dbReference type="STRING" id="742817.HMPREF9449_02604"/>
<dbReference type="GO" id="GO:0005829">
    <property type="term" value="C:cytosol"/>
    <property type="evidence" value="ECO:0007669"/>
    <property type="project" value="TreeGrafter"/>
</dbReference>
<evidence type="ECO:0000259" key="7">
    <source>
        <dbReference type="PROSITE" id="PS51755"/>
    </source>
</evidence>
<dbReference type="Pfam" id="PF00486">
    <property type="entry name" value="Trans_reg_C"/>
    <property type="match status" value="1"/>
</dbReference>
<dbReference type="PATRIC" id="fig|742817.3.peg.2787"/>
<keyword evidence="9" id="KW-1185">Reference proteome</keyword>
<organism evidence="8 9">
    <name type="scientific">Odoribacter laneus YIT 12061</name>
    <dbReference type="NCBI Taxonomy" id="742817"/>
    <lineage>
        <taxon>Bacteria</taxon>
        <taxon>Pseudomonadati</taxon>
        <taxon>Bacteroidota</taxon>
        <taxon>Bacteroidia</taxon>
        <taxon>Bacteroidales</taxon>
        <taxon>Odoribacteraceae</taxon>
        <taxon>Odoribacter</taxon>
    </lineage>
</organism>
<evidence type="ECO:0000313" key="9">
    <source>
        <dbReference type="Proteomes" id="UP000004892"/>
    </source>
</evidence>
<sequence length="235" mass="27114">MRDKISILLVDDDLKNSMLLKRFLEVEGYGVTYANNGCVGWELFQTTHPDLILLDINMPEMNGFELAKKIREVNRKVLIFFLTDRTEKDDRLKGFSLKGNDYIPKPFYPEELIAKIKERFEHRTVEAQHEFVIGKTLFDSNLSSVTHNGISRTLTARQTDILLLLSQKIGTMVEREYILKTIWGDDSHANSLALNVQITYLRRILEEDQLISIISLKKKGYVLKVKGYYAGLAKI</sequence>